<dbReference type="EMBL" id="JAAXKY010000002">
    <property type="protein sequence ID" value="NMH75729.1"/>
    <property type="molecule type" value="Genomic_DNA"/>
</dbReference>
<keyword evidence="1" id="KW-0805">Transcription regulation</keyword>
<dbReference type="InterPro" id="IPR036388">
    <property type="entry name" value="WH-like_DNA-bd_sf"/>
</dbReference>
<dbReference type="RefSeq" id="WP_169393813.1">
    <property type="nucleotide sequence ID" value="NZ_BAAAJH010000038.1"/>
</dbReference>
<dbReference type="Gene3D" id="3.30.450.40">
    <property type="match status" value="1"/>
</dbReference>
<proteinExistence type="predicted"/>
<evidence type="ECO:0000313" key="7">
    <source>
        <dbReference type="EMBL" id="NMH75729.1"/>
    </source>
</evidence>
<protein>
    <submittedName>
        <fullName evidence="7">IclR family transcriptional regulator</fullName>
    </submittedName>
</protein>
<dbReference type="InterPro" id="IPR050707">
    <property type="entry name" value="HTH_MetabolicPath_Reg"/>
</dbReference>
<reference evidence="7 8" key="1">
    <citation type="submission" date="2020-04" db="EMBL/GenBank/DDBJ databases">
        <authorList>
            <person name="Klaysubun C."/>
            <person name="Duangmal K."/>
            <person name="Lipun K."/>
        </authorList>
    </citation>
    <scope>NUCLEOTIDE SEQUENCE [LARGE SCALE GENOMIC DNA]</scope>
    <source>
        <strain evidence="7 8">JCM 11839</strain>
    </source>
</reference>
<feature type="domain" description="HTH iclR-type" evidence="5">
    <location>
        <begin position="67"/>
        <end position="128"/>
    </location>
</feature>
<evidence type="ECO:0000259" key="5">
    <source>
        <dbReference type="PROSITE" id="PS51077"/>
    </source>
</evidence>
<evidence type="ECO:0000256" key="4">
    <source>
        <dbReference type="SAM" id="MobiDB-lite"/>
    </source>
</evidence>
<feature type="compositionally biased region" description="Low complexity" evidence="4">
    <location>
        <begin position="48"/>
        <end position="57"/>
    </location>
</feature>
<dbReference type="InterPro" id="IPR005471">
    <property type="entry name" value="Tscrpt_reg_IclR_N"/>
</dbReference>
<evidence type="ECO:0000313" key="8">
    <source>
        <dbReference type="Proteomes" id="UP001296706"/>
    </source>
</evidence>
<dbReference type="Gene3D" id="1.10.10.10">
    <property type="entry name" value="Winged helix-like DNA-binding domain superfamily/Winged helix DNA-binding domain"/>
    <property type="match status" value="1"/>
</dbReference>
<dbReference type="InterPro" id="IPR036390">
    <property type="entry name" value="WH_DNA-bd_sf"/>
</dbReference>
<feature type="domain" description="IclR-ED" evidence="6">
    <location>
        <begin position="129"/>
        <end position="317"/>
    </location>
</feature>
<accession>A0ABX1R765</accession>
<dbReference type="Pfam" id="PF01614">
    <property type="entry name" value="IclR_C"/>
    <property type="match status" value="1"/>
</dbReference>
<dbReference type="SUPFAM" id="SSF55781">
    <property type="entry name" value="GAF domain-like"/>
    <property type="match status" value="1"/>
</dbReference>
<keyword evidence="8" id="KW-1185">Reference proteome</keyword>
<dbReference type="SUPFAM" id="SSF46785">
    <property type="entry name" value="Winged helix' DNA-binding domain"/>
    <property type="match status" value="1"/>
</dbReference>
<dbReference type="PROSITE" id="PS51078">
    <property type="entry name" value="ICLR_ED"/>
    <property type="match status" value="1"/>
</dbReference>
<name>A0ABX1R765_9PSEU</name>
<dbReference type="PANTHER" id="PTHR30136">
    <property type="entry name" value="HELIX-TURN-HELIX TRANSCRIPTIONAL REGULATOR, ICLR FAMILY"/>
    <property type="match status" value="1"/>
</dbReference>
<dbReference type="Pfam" id="PF09339">
    <property type="entry name" value="HTH_IclR"/>
    <property type="match status" value="1"/>
</dbReference>
<sequence length="317" mass="34269">MAATEPPLATTAHDPFDHPPRSRTAARAAHEQEQPTRRRHALLGRSTPPSDSELAAPESAALPPYALESVDRALRLLALLPEQRRLRVTDVSRELGVAPSTAHRLLSTLAHRGFVTADVNTRTYRTGPAFWALTTAAQPADDLSVRLRPHLRRLSERVEETITLIVLDGLFCRFISGVRGARPLRTIVRVGTVLPCHTVSGGKALLAELPPRKLRALFAGHRLLPMTRRSIATLNELSDELETVRELGYATNIGESEDGITAVAMPVRRPDGTALAAVAVSAPTTRIGAVPTRALLDPLQEAVSRIGDDLLAEASSL</sequence>
<comment type="caution">
    <text evidence="7">The sequence shown here is derived from an EMBL/GenBank/DDBJ whole genome shotgun (WGS) entry which is preliminary data.</text>
</comment>
<dbReference type="PROSITE" id="PS51077">
    <property type="entry name" value="HTH_ICLR"/>
    <property type="match status" value="1"/>
</dbReference>
<dbReference type="Proteomes" id="UP001296706">
    <property type="component" value="Unassembled WGS sequence"/>
</dbReference>
<evidence type="ECO:0000256" key="1">
    <source>
        <dbReference type="ARBA" id="ARBA00023015"/>
    </source>
</evidence>
<dbReference type="SMART" id="SM00346">
    <property type="entry name" value="HTH_ICLR"/>
    <property type="match status" value="1"/>
</dbReference>
<keyword evidence="3" id="KW-0804">Transcription</keyword>
<dbReference type="InterPro" id="IPR029016">
    <property type="entry name" value="GAF-like_dom_sf"/>
</dbReference>
<feature type="region of interest" description="Disordered" evidence="4">
    <location>
        <begin position="1"/>
        <end position="57"/>
    </location>
</feature>
<dbReference type="PANTHER" id="PTHR30136:SF24">
    <property type="entry name" value="HTH-TYPE TRANSCRIPTIONAL REPRESSOR ALLR"/>
    <property type="match status" value="1"/>
</dbReference>
<evidence type="ECO:0000259" key="6">
    <source>
        <dbReference type="PROSITE" id="PS51078"/>
    </source>
</evidence>
<keyword evidence="2" id="KW-0238">DNA-binding</keyword>
<evidence type="ECO:0000256" key="2">
    <source>
        <dbReference type="ARBA" id="ARBA00023125"/>
    </source>
</evidence>
<gene>
    <name evidence="7" type="ORF">HF577_01205</name>
</gene>
<dbReference type="InterPro" id="IPR014757">
    <property type="entry name" value="Tscrpt_reg_IclR_C"/>
</dbReference>
<organism evidence="7 8">
    <name type="scientific">Pseudonocardia xinjiangensis</name>
    <dbReference type="NCBI Taxonomy" id="75289"/>
    <lineage>
        <taxon>Bacteria</taxon>
        <taxon>Bacillati</taxon>
        <taxon>Actinomycetota</taxon>
        <taxon>Actinomycetes</taxon>
        <taxon>Pseudonocardiales</taxon>
        <taxon>Pseudonocardiaceae</taxon>
        <taxon>Pseudonocardia</taxon>
    </lineage>
</organism>
<evidence type="ECO:0000256" key="3">
    <source>
        <dbReference type="ARBA" id="ARBA00023163"/>
    </source>
</evidence>